<organism evidence="7 8">
    <name type="scientific">Oribacterium sinus</name>
    <dbReference type="NCBI Taxonomy" id="237576"/>
    <lineage>
        <taxon>Bacteria</taxon>
        <taxon>Bacillati</taxon>
        <taxon>Bacillota</taxon>
        <taxon>Clostridia</taxon>
        <taxon>Lachnospirales</taxon>
        <taxon>Lachnospiraceae</taxon>
        <taxon>Oribacterium</taxon>
    </lineage>
</organism>
<comment type="similarity">
    <text evidence="5">Belongs to the YqgF HJR family.</text>
</comment>
<dbReference type="HAMAP" id="MF_00651">
    <property type="entry name" value="Nuclease_YqgF"/>
    <property type="match status" value="1"/>
</dbReference>
<comment type="caution">
    <text evidence="7">The sequence shown here is derived from an EMBL/GenBank/DDBJ whole genome shotgun (WGS) entry which is preliminary data.</text>
</comment>
<dbReference type="Proteomes" id="UP000522163">
    <property type="component" value="Unassembled WGS sequence"/>
</dbReference>
<protein>
    <recommendedName>
        <fullName evidence="5">Putative pre-16S rRNA nuclease</fullName>
        <ecNumber evidence="5">3.1.-.-</ecNumber>
    </recommendedName>
</protein>
<accession>A0A7W9SGC8</accession>
<name>A0A7W9SGC8_9FIRM</name>
<evidence type="ECO:0000256" key="3">
    <source>
        <dbReference type="ARBA" id="ARBA00022722"/>
    </source>
</evidence>
<dbReference type="PANTHER" id="PTHR33317:SF4">
    <property type="entry name" value="POLYNUCLEOTIDYL TRANSFERASE, RIBONUCLEASE H-LIKE SUPERFAMILY PROTEIN"/>
    <property type="match status" value="1"/>
</dbReference>
<proteinExistence type="inferred from homology"/>
<evidence type="ECO:0000256" key="4">
    <source>
        <dbReference type="ARBA" id="ARBA00022801"/>
    </source>
</evidence>
<dbReference type="AlphaFoldDB" id="A0A7W9SGC8"/>
<evidence type="ECO:0000313" key="8">
    <source>
        <dbReference type="Proteomes" id="UP000522163"/>
    </source>
</evidence>
<dbReference type="Pfam" id="PF03652">
    <property type="entry name" value="RuvX"/>
    <property type="match status" value="1"/>
</dbReference>
<feature type="domain" description="YqgF/RNase H-like" evidence="6">
    <location>
        <begin position="1"/>
        <end position="104"/>
    </location>
</feature>
<dbReference type="InterPro" id="IPR005227">
    <property type="entry name" value="YqgF"/>
</dbReference>
<dbReference type="GO" id="GO:0005829">
    <property type="term" value="C:cytosol"/>
    <property type="evidence" value="ECO:0007669"/>
    <property type="project" value="TreeGrafter"/>
</dbReference>
<keyword evidence="1 5" id="KW-0963">Cytoplasm</keyword>
<keyword evidence="2 5" id="KW-0690">Ribosome biogenesis</keyword>
<evidence type="ECO:0000256" key="2">
    <source>
        <dbReference type="ARBA" id="ARBA00022517"/>
    </source>
</evidence>
<dbReference type="GO" id="GO:0004518">
    <property type="term" value="F:nuclease activity"/>
    <property type="evidence" value="ECO:0007669"/>
    <property type="project" value="UniProtKB-KW"/>
</dbReference>
<keyword evidence="3 5" id="KW-0540">Nuclease</keyword>
<comment type="subcellular location">
    <subcellularLocation>
        <location evidence="5">Cytoplasm</location>
    </subcellularLocation>
</comment>
<dbReference type="GO" id="GO:0016788">
    <property type="term" value="F:hydrolase activity, acting on ester bonds"/>
    <property type="evidence" value="ECO:0007669"/>
    <property type="project" value="UniProtKB-UniRule"/>
</dbReference>
<dbReference type="NCBIfam" id="TIGR00250">
    <property type="entry name" value="RNAse_H_YqgF"/>
    <property type="match status" value="1"/>
</dbReference>
<gene>
    <name evidence="7" type="ORF">HNQ46_000898</name>
</gene>
<evidence type="ECO:0000259" key="6">
    <source>
        <dbReference type="SMART" id="SM00732"/>
    </source>
</evidence>
<dbReference type="InterPro" id="IPR037027">
    <property type="entry name" value="YqgF/RNaseH-like_dom_sf"/>
</dbReference>
<evidence type="ECO:0000256" key="1">
    <source>
        <dbReference type="ARBA" id="ARBA00022490"/>
    </source>
</evidence>
<sequence>MRILALDYGSKTVGLAITDPLGIIVQPLKTIWREREGKLRKTVEEIQETCKEYQVEELVLGYPCHMDGSEGERVERVLAFQEMLKKKIELPIHLYDERLSTMEAEEILRENGVPKDRQKEVLDQVAAQVILEDYLRNREEG</sequence>
<comment type="function">
    <text evidence="5">Could be a nuclease involved in processing of the 5'-end of pre-16S rRNA.</text>
</comment>
<dbReference type="SMART" id="SM00732">
    <property type="entry name" value="YqgFc"/>
    <property type="match status" value="1"/>
</dbReference>
<reference evidence="7 8" key="1">
    <citation type="submission" date="2020-08" db="EMBL/GenBank/DDBJ databases">
        <title>Genomic Encyclopedia of Type Strains, Phase IV (KMG-IV): sequencing the most valuable type-strain genomes for metagenomic binning, comparative biology and taxonomic classification.</title>
        <authorList>
            <person name="Goeker M."/>
        </authorList>
    </citation>
    <scope>NUCLEOTIDE SEQUENCE [LARGE SCALE GENOMIC DNA]</scope>
    <source>
        <strain evidence="7 8">DSM 17245</strain>
    </source>
</reference>
<dbReference type="InterPro" id="IPR012337">
    <property type="entry name" value="RNaseH-like_sf"/>
</dbReference>
<dbReference type="GeneID" id="85014456"/>
<dbReference type="PANTHER" id="PTHR33317">
    <property type="entry name" value="POLYNUCLEOTIDYL TRANSFERASE, RIBONUCLEASE H-LIKE SUPERFAMILY PROTEIN"/>
    <property type="match status" value="1"/>
</dbReference>
<dbReference type="RefSeq" id="WP_007158033.1">
    <property type="nucleotide sequence ID" value="NZ_CAUQUA010000022.1"/>
</dbReference>
<dbReference type="CDD" id="cd16964">
    <property type="entry name" value="YqgF"/>
    <property type="match status" value="1"/>
</dbReference>
<dbReference type="GO" id="GO:0000967">
    <property type="term" value="P:rRNA 5'-end processing"/>
    <property type="evidence" value="ECO:0007669"/>
    <property type="project" value="UniProtKB-UniRule"/>
</dbReference>
<evidence type="ECO:0000256" key="5">
    <source>
        <dbReference type="HAMAP-Rule" id="MF_00651"/>
    </source>
</evidence>
<dbReference type="SUPFAM" id="SSF53098">
    <property type="entry name" value="Ribonuclease H-like"/>
    <property type="match status" value="1"/>
</dbReference>
<evidence type="ECO:0000313" key="7">
    <source>
        <dbReference type="EMBL" id="MBB6040935.1"/>
    </source>
</evidence>
<keyword evidence="4 5" id="KW-0378">Hydrolase</keyword>
<dbReference type="EC" id="3.1.-.-" evidence="5"/>
<dbReference type="Gene3D" id="3.30.420.140">
    <property type="entry name" value="YqgF/RNase H-like domain"/>
    <property type="match status" value="1"/>
</dbReference>
<dbReference type="EMBL" id="JACHHH010000003">
    <property type="protein sequence ID" value="MBB6040935.1"/>
    <property type="molecule type" value="Genomic_DNA"/>
</dbReference>
<dbReference type="InterPro" id="IPR006641">
    <property type="entry name" value="YqgF/RNaseH-like_dom"/>
</dbReference>